<feature type="transmembrane region" description="Helical" evidence="7">
    <location>
        <begin position="93"/>
        <end position="110"/>
    </location>
</feature>
<dbReference type="PANTHER" id="PTHR43744">
    <property type="entry name" value="ABC TRANSPORTER PERMEASE PROTEIN MG189-RELATED-RELATED"/>
    <property type="match status" value="1"/>
</dbReference>
<feature type="transmembrane region" description="Helical" evidence="7">
    <location>
        <begin position="130"/>
        <end position="149"/>
    </location>
</feature>
<dbReference type="Proteomes" id="UP001519887">
    <property type="component" value="Unassembled WGS sequence"/>
</dbReference>
<keyword evidence="10" id="KW-1185">Reference proteome</keyword>
<evidence type="ECO:0000256" key="4">
    <source>
        <dbReference type="ARBA" id="ARBA00022692"/>
    </source>
</evidence>
<comment type="similarity">
    <text evidence="7">Belongs to the binding-protein-dependent transport system permease family.</text>
</comment>
<evidence type="ECO:0000313" key="9">
    <source>
        <dbReference type="EMBL" id="MBW7453540.1"/>
    </source>
</evidence>
<dbReference type="SUPFAM" id="SSF161098">
    <property type="entry name" value="MetI-like"/>
    <property type="match status" value="1"/>
</dbReference>
<feature type="transmembrane region" description="Helical" evidence="7">
    <location>
        <begin position="230"/>
        <end position="249"/>
    </location>
</feature>
<proteinExistence type="inferred from homology"/>
<dbReference type="Pfam" id="PF00528">
    <property type="entry name" value="BPD_transp_1"/>
    <property type="match status" value="1"/>
</dbReference>
<dbReference type="InterPro" id="IPR035906">
    <property type="entry name" value="MetI-like_sf"/>
</dbReference>
<evidence type="ECO:0000256" key="2">
    <source>
        <dbReference type="ARBA" id="ARBA00022448"/>
    </source>
</evidence>
<evidence type="ECO:0000256" key="6">
    <source>
        <dbReference type="ARBA" id="ARBA00023136"/>
    </source>
</evidence>
<name>A0ABS7BY27_9BACL</name>
<evidence type="ECO:0000256" key="1">
    <source>
        <dbReference type="ARBA" id="ARBA00004651"/>
    </source>
</evidence>
<dbReference type="Gene3D" id="1.10.3720.10">
    <property type="entry name" value="MetI-like"/>
    <property type="match status" value="1"/>
</dbReference>
<accession>A0ABS7BY27</accession>
<feature type="transmembrane region" description="Helical" evidence="7">
    <location>
        <begin position="57"/>
        <end position="81"/>
    </location>
</feature>
<reference evidence="9 10" key="1">
    <citation type="submission" date="2021-07" db="EMBL/GenBank/DDBJ databases">
        <title>Paenibacillus radiodurans sp. nov., isolated from the southeastern edge of Tengger Desert.</title>
        <authorList>
            <person name="Zhang G."/>
        </authorList>
    </citation>
    <scope>NUCLEOTIDE SEQUENCE [LARGE SCALE GENOMIC DNA]</scope>
    <source>
        <strain evidence="9 10">CCM 7311</strain>
    </source>
</reference>
<protein>
    <submittedName>
        <fullName evidence="9">Carbohydrate ABC transporter permease</fullName>
    </submittedName>
</protein>
<comment type="subcellular location">
    <subcellularLocation>
        <location evidence="1 7">Cell membrane</location>
        <topology evidence="1 7">Multi-pass membrane protein</topology>
    </subcellularLocation>
</comment>
<keyword evidence="6 7" id="KW-0472">Membrane</keyword>
<dbReference type="InterPro" id="IPR000515">
    <property type="entry name" value="MetI-like"/>
</dbReference>
<sequence>MLILVVLSVIFLFPLYFSFISAFKTNGQILNDSMKLPTSLYLDNFRFLFQETKFVQAIFNTTYLTITSIIGMILVIPMAAYALERKESRLSNLLYLYFLMGLMIPFQIYMVPLFREINWLGLYGYLSSPIIIYVAGSISFGILLYTSFLKGVPREIEEAAQIDGASRMGIFWRIVFPLLAPCTATLIVLNGIGIWNDFLLPLLMLPGNGAKTINVEIFSFVDQFASRWDIVFAGTVCAILPLIVVFVFLQQYFVKGISSGATKG</sequence>
<dbReference type="EMBL" id="JAHZIK010000086">
    <property type="protein sequence ID" value="MBW7453540.1"/>
    <property type="molecule type" value="Genomic_DNA"/>
</dbReference>
<evidence type="ECO:0000313" key="10">
    <source>
        <dbReference type="Proteomes" id="UP001519887"/>
    </source>
</evidence>
<evidence type="ECO:0000256" key="5">
    <source>
        <dbReference type="ARBA" id="ARBA00022989"/>
    </source>
</evidence>
<dbReference type="PROSITE" id="PS50928">
    <property type="entry name" value="ABC_TM1"/>
    <property type="match status" value="1"/>
</dbReference>
<dbReference type="PANTHER" id="PTHR43744:SF3">
    <property type="entry name" value="LACTOSE TRANSPORT SYSTEM PERMEASE PROTEIN LACG"/>
    <property type="match status" value="1"/>
</dbReference>
<keyword evidence="2 7" id="KW-0813">Transport</keyword>
<keyword evidence="3" id="KW-1003">Cell membrane</keyword>
<evidence type="ECO:0000256" key="7">
    <source>
        <dbReference type="RuleBase" id="RU363032"/>
    </source>
</evidence>
<gene>
    <name evidence="9" type="ORF">K0U00_05745</name>
</gene>
<keyword evidence="5 7" id="KW-1133">Transmembrane helix</keyword>
<feature type="domain" description="ABC transmembrane type-1" evidence="8">
    <location>
        <begin position="58"/>
        <end position="249"/>
    </location>
</feature>
<evidence type="ECO:0000256" key="3">
    <source>
        <dbReference type="ARBA" id="ARBA00022475"/>
    </source>
</evidence>
<comment type="caution">
    <text evidence="9">The sequence shown here is derived from an EMBL/GenBank/DDBJ whole genome shotgun (WGS) entry which is preliminary data.</text>
</comment>
<organism evidence="9 10">
    <name type="scientific">Paenibacillus sepulcri</name>
    <dbReference type="NCBI Taxonomy" id="359917"/>
    <lineage>
        <taxon>Bacteria</taxon>
        <taxon>Bacillati</taxon>
        <taxon>Bacillota</taxon>
        <taxon>Bacilli</taxon>
        <taxon>Bacillales</taxon>
        <taxon>Paenibacillaceae</taxon>
        <taxon>Paenibacillus</taxon>
    </lineage>
</organism>
<keyword evidence="4 7" id="KW-0812">Transmembrane</keyword>
<dbReference type="CDD" id="cd06261">
    <property type="entry name" value="TM_PBP2"/>
    <property type="match status" value="1"/>
</dbReference>
<feature type="transmembrane region" description="Helical" evidence="7">
    <location>
        <begin position="170"/>
        <end position="195"/>
    </location>
</feature>
<evidence type="ECO:0000259" key="8">
    <source>
        <dbReference type="PROSITE" id="PS50928"/>
    </source>
</evidence>